<gene>
    <name evidence="5" type="primary">PARPA_07332.1 scaffold 27460</name>
</gene>
<accession>A0A0B7ND11</accession>
<feature type="repeat" description="Pumilio" evidence="2">
    <location>
        <begin position="593"/>
        <end position="628"/>
    </location>
</feature>
<organism evidence="5 6">
    <name type="scientific">Parasitella parasitica</name>
    <dbReference type="NCBI Taxonomy" id="35722"/>
    <lineage>
        <taxon>Eukaryota</taxon>
        <taxon>Fungi</taxon>
        <taxon>Fungi incertae sedis</taxon>
        <taxon>Mucoromycota</taxon>
        <taxon>Mucoromycotina</taxon>
        <taxon>Mucoromycetes</taxon>
        <taxon>Mucorales</taxon>
        <taxon>Mucorineae</taxon>
        <taxon>Mucoraceae</taxon>
        <taxon>Parasitella</taxon>
    </lineage>
</organism>
<feature type="repeat" description="Pumilio" evidence="2">
    <location>
        <begin position="412"/>
        <end position="447"/>
    </location>
</feature>
<evidence type="ECO:0000256" key="1">
    <source>
        <dbReference type="ARBA" id="ARBA00022737"/>
    </source>
</evidence>
<feature type="repeat" description="Pumilio" evidence="2">
    <location>
        <begin position="629"/>
        <end position="666"/>
    </location>
</feature>
<name>A0A0B7ND11_9FUNG</name>
<evidence type="ECO:0000313" key="5">
    <source>
        <dbReference type="EMBL" id="CEP13277.1"/>
    </source>
</evidence>
<evidence type="ECO:0000256" key="2">
    <source>
        <dbReference type="PROSITE-ProRule" id="PRU00317"/>
    </source>
</evidence>
<dbReference type="InterPro" id="IPR001313">
    <property type="entry name" value="Pumilio_RNA-bd_rpt"/>
</dbReference>
<evidence type="ECO:0000256" key="3">
    <source>
        <dbReference type="SAM" id="MobiDB-lite"/>
    </source>
</evidence>
<dbReference type="EMBL" id="LN729513">
    <property type="protein sequence ID" value="CEP13277.1"/>
    <property type="molecule type" value="Genomic_DNA"/>
</dbReference>
<evidence type="ECO:0000313" key="6">
    <source>
        <dbReference type="Proteomes" id="UP000054107"/>
    </source>
</evidence>
<feature type="compositionally biased region" description="Polar residues" evidence="3">
    <location>
        <begin position="336"/>
        <end position="363"/>
    </location>
</feature>
<feature type="repeat" description="Pumilio" evidence="2">
    <location>
        <begin position="557"/>
        <end position="592"/>
    </location>
</feature>
<dbReference type="Gene3D" id="1.25.10.10">
    <property type="entry name" value="Leucine-rich Repeat Variant"/>
    <property type="match status" value="1"/>
</dbReference>
<feature type="compositionally biased region" description="Low complexity" evidence="3">
    <location>
        <begin position="326"/>
        <end position="335"/>
    </location>
</feature>
<dbReference type="InterPro" id="IPR011989">
    <property type="entry name" value="ARM-like"/>
</dbReference>
<dbReference type="GO" id="GO:0010608">
    <property type="term" value="P:post-transcriptional regulation of gene expression"/>
    <property type="evidence" value="ECO:0007669"/>
    <property type="project" value="TreeGrafter"/>
</dbReference>
<dbReference type="SUPFAM" id="SSF48371">
    <property type="entry name" value="ARM repeat"/>
    <property type="match status" value="1"/>
</dbReference>
<proteinExistence type="predicted"/>
<dbReference type="FunFam" id="1.25.10.10:FF:000237">
    <property type="entry name" value="Pumilio homolog 9"/>
    <property type="match status" value="1"/>
</dbReference>
<sequence>MTNNNPQSLISKEDCDDYEDCIRDTHQQIQQSYNMTDQDIHATISSLTISDQHPMDPFLDTRPNTVSTTASITAATTVSASISSVSMPYRSIFPDNTAFTPQSTDRYLFRNNSFSFQPDYPNTLTGYSGYGLDGQQQLSRRESYPNLSTSYLADEHNNNDSGKYSDWQGYLQNEPVQANYLMQHTNNAAAYRKYSVDVAPSLASKRLDILDKANSRLTPSYSNPDLSSARRMGSLDAGTRTMRRYDQGGFEDYQHQHQHYQQLHQTSRLPSSLLTGSSIYSSSAAYHQTFPSIVSAPPPPLMSASTNTMNPLLATHLMRQMSISQSRPTSPTTSRKNSIQQQLRRTSSATTMTSGINNLNSTSPEQDRFATIRLEDVVDEIYSLCKDQYGCRFFQKKLEEQNPEQRDIIFTQICPHFVELMTDPFGNYLCQKLMEYCTDSQRTEIVEQVSKAIIPISLNMHGTRAVQKMLEFLKLPEQIEKTIEALSPNVVTLIKDINGNHVIQKCLNRLSFTDKQFVYDAVSANCIEVATHRHGCCVLQRCIDFSAESQKKQLVDEIIRNALTLVQDPYGNYVVQYVLELGDAQFSDKLIRQFIGHMSGLSVQKYSSNVMEKCIRVAEEDTRRHLIEEMVNRPQLEKLLKDSYANYVVQTALDFAEESQHQKLGECIRPLLPGIRNTSYCKRIQGKLNRDQRQPQTQQQPFQQNYFQTNYTIGGVGSGGGGLIGGGTGEGVGQGLSGNIHPLMGSHDLSFVPTTTAASPFAGNIPHYNFSTAFTNQ</sequence>
<dbReference type="OrthoDB" id="668540at2759"/>
<feature type="repeat" description="Pumilio" evidence="2">
    <location>
        <begin position="448"/>
        <end position="484"/>
    </location>
</feature>
<feature type="repeat" description="Pumilio" evidence="2">
    <location>
        <begin position="376"/>
        <end position="411"/>
    </location>
</feature>
<dbReference type="Pfam" id="PF00806">
    <property type="entry name" value="PUF"/>
    <property type="match status" value="6"/>
</dbReference>
<dbReference type="GO" id="GO:0005737">
    <property type="term" value="C:cytoplasm"/>
    <property type="evidence" value="ECO:0007669"/>
    <property type="project" value="TreeGrafter"/>
</dbReference>
<dbReference type="SMART" id="SM00025">
    <property type="entry name" value="Pumilio"/>
    <property type="match status" value="8"/>
</dbReference>
<dbReference type="STRING" id="35722.A0A0B7ND11"/>
<feature type="region of interest" description="Disordered" evidence="3">
    <location>
        <begin position="322"/>
        <end position="363"/>
    </location>
</feature>
<dbReference type="PROSITE" id="PS50303">
    <property type="entry name" value="PUM_HD"/>
    <property type="match status" value="1"/>
</dbReference>
<evidence type="ECO:0000259" key="4">
    <source>
        <dbReference type="PROSITE" id="PS50303"/>
    </source>
</evidence>
<feature type="repeat" description="Pumilio" evidence="2">
    <location>
        <begin position="485"/>
        <end position="520"/>
    </location>
</feature>
<reference evidence="5 6" key="1">
    <citation type="submission" date="2014-09" db="EMBL/GenBank/DDBJ databases">
        <authorList>
            <person name="Ellenberger Sabrina"/>
        </authorList>
    </citation>
    <scope>NUCLEOTIDE SEQUENCE [LARGE SCALE GENOMIC DNA]</scope>
    <source>
        <strain evidence="5 6">CBS 412.66</strain>
    </source>
</reference>
<feature type="repeat" description="Pumilio" evidence="2">
    <location>
        <begin position="521"/>
        <end position="556"/>
    </location>
</feature>
<protein>
    <recommendedName>
        <fullName evidence="4">PUM-HD domain-containing protein</fullName>
    </recommendedName>
</protein>
<dbReference type="PROSITE" id="PS50302">
    <property type="entry name" value="PUM"/>
    <property type="match status" value="8"/>
</dbReference>
<dbReference type="InterPro" id="IPR016024">
    <property type="entry name" value="ARM-type_fold"/>
</dbReference>
<dbReference type="PANTHER" id="PTHR12537">
    <property type="entry name" value="RNA BINDING PROTEIN PUMILIO-RELATED"/>
    <property type="match status" value="1"/>
</dbReference>
<dbReference type="Pfam" id="PF22493">
    <property type="entry name" value="PUF_NOP9"/>
    <property type="match status" value="1"/>
</dbReference>
<feature type="domain" description="PUM-HD" evidence="4">
    <location>
        <begin position="351"/>
        <end position="692"/>
    </location>
</feature>
<keyword evidence="1" id="KW-0677">Repeat</keyword>
<keyword evidence="6" id="KW-1185">Reference proteome</keyword>
<dbReference type="Proteomes" id="UP000054107">
    <property type="component" value="Unassembled WGS sequence"/>
</dbReference>
<dbReference type="GO" id="GO:0003729">
    <property type="term" value="F:mRNA binding"/>
    <property type="evidence" value="ECO:0007669"/>
    <property type="project" value="TreeGrafter"/>
</dbReference>
<dbReference type="InterPro" id="IPR033712">
    <property type="entry name" value="Pumilio_RNA-bd"/>
</dbReference>
<dbReference type="InterPro" id="IPR033133">
    <property type="entry name" value="PUM-HD"/>
</dbReference>
<dbReference type="CDD" id="cd07920">
    <property type="entry name" value="Pumilio"/>
    <property type="match status" value="1"/>
</dbReference>
<dbReference type="AlphaFoldDB" id="A0A0B7ND11"/>
<dbReference type="PANTHER" id="PTHR12537:SF13">
    <property type="entry name" value="PUMILIO HOMOLOGY DOMAIN FAMILY MEMBER 4"/>
    <property type="match status" value="1"/>
</dbReference>